<name>A0A0R1NYG1_9LACO</name>
<protein>
    <recommendedName>
        <fullName evidence="4">DUF1146 domain-containing protein</fullName>
    </recommendedName>
</protein>
<dbReference type="NCBIfam" id="TIGR02327">
    <property type="entry name" value="int_mem_ywzB"/>
    <property type="match status" value="1"/>
</dbReference>
<keyword evidence="1" id="KW-0812">Transmembrane</keyword>
<dbReference type="InterPro" id="IPR009526">
    <property type="entry name" value="DUF1146"/>
</dbReference>
<dbReference type="RefSeq" id="WP_054654938.1">
    <property type="nucleotide sequence ID" value="NZ_AZEB01000012.1"/>
</dbReference>
<dbReference type="EMBL" id="AZEB01000012">
    <property type="protein sequence ID" value="KRL21771.1"/>
    <property type="molecule type" value="Genomic_DNA"/>
</dbReference>
<organism evidence="2 3">
    <name type="scientific">Lentilactobacillus kisonensis DSM 19906 = JCM 15041</name>
    <dbReference type="NCBI Taxonomy" id="1423766"/>
    <lineage>
        <taxon>Bacteria</taxon>
        <taxon>Bacillati</taxon>
        <taxon>Bacillota</taxon>
        <taxon>Bacilli</taxon>
        <taxon>Lactobacillales</taxon>
        <taxon>Lactobacillaceae</taxon>
        <taxon>Lentilactobacillus</taxon>
    </lineage>
</organism>
<sequence>MKTIGIQAAITLVTYFLFIAMAFWSVQEIHIERYIPMRALPGKLLIVLLSVAIGYGAGSFFLSFIDNIRNLIYLVK</sequence>
<dbReference type="Proteomes" id="UP000051439">
    <property type="component" value="Unassembled WGS sequence"/>
</dbReference>
<feature type="transmembrane region" description="Helical" evidence="1">
    <location>
        <begin position="6"/>
        <end position="24"/>
    </location>
</feature>
<feature type="transmembrane region" description="Helical" evidence="1">
    <location>
        <begin position="44"/>
        <end position="65"/>
    </location>
</feature>
<reference evidence="2 3" key="1">
    <citation type="journal article" date="2015" name="Genome Announc.">
        <title>Expanding the biotechnology potential of lactobacilli through comparative genomics of 213 strains and associated genera.</title>
        <authorList>
            <person name="Sun Z."/>
            <person name="Harris H.M."/>
            <person name="McCann A."/>
            <person name="Guo C."/>
            <person name="Argimon S."/>
            <person name="Zhang W."/>
            <person name="Yang X."/>
            <person name="Jeffery I.B."/>
            <person name="Cooney J.C."/>
            <person name="Kagawa T.F."/>
            <person name="Liu W."/>
            <person name="Song Y."/>
            <person name="Salvetti E."/>
            <person name="Wrobel A."/>
            <person name="Rasinkangas P."/>
            <person name="Parkhill J."/>
            <person name="Rea M.C."/>
            <person name="O'Sullivan O."/>
            <person name="Ritari J."/>
            <person name="Douillard F.P."/>
            <person name="Paul Ross R."/>
            <person name="Yang R."/>
            <person name="Briner A.E."/>
            <person name="Felis G.E."/>
            <person name="de Vos W.M."/>
            <person name="Barrangou R."/>
            <person name="Klaenhammer T.R."/>
            <person name="Caufield P.W."/>
            <person name="Cui Y."/>
            <person name="Zhang H."/>
            <person name="O'Toole P.W."/>
        </authorList>
    </citation>
    <scope>NUCLEOTIDE SEQUENCE [LARGE SCALE GENOMIC DNA]</scope>
    <source>
        <strain evidence="2 3">DSM 19906</strain>
    </source>
</reference>
<accession>A0A0R1NYG1</accession>
<keyword evidence="3" id="KW-1185">Reference proteome</keyword>
<proteinExistence type="predicted"/>
<dbReference type="Pfam" id="PF06612">
    <property type="entry name" value="DUF1146"/>
    <property type="match status" value="1"/>
</dbReference>
<gene>
    <name evidence="2" type="ORF">FC98_GL000520</name>
</gene>
<evidence type="ECO:0000256" key="1">
    <source>
        <dbReference type="SAM" id="Phobius"/>
    </source>
</evidence>
<evidence type="ECO:0000313" key="3">
    <source>
        <dbReference type="Proteomes" id="UP000051439"/>
    </source>
</evidence>
<dbReference type="PATRIC" id="fig|1423766.4.peg.538"/>
<keyword evidence="1" id="KW-1133">Transmembrane helix</keyword>
<evidence type="ECO:0000313" key="2">
    <source>
        <dbReference type="EMBL" id="KRL21771.1"/>
    </source>
</evidence>
<evidence type="ECO:0008006" key="4">
    <source>
        <dbReference type="Google" id="ProtNLM"/>
    </source>
</evidence>
<comment type="caution">
    <text evidence="2">The sequence shown here is derived from an EMBL/GenBank/DDBJ whole genome shotgun (WGS) entry which is preliminary data.</text>
</comment>
<dbReference type="AlphaFoldDB" id="A0A0R1NYG1"/>
<keyword evidence="1" id="KW-0472">Membrane</keyword>